<sequence>MTTGSLGLRTSGSYGSLQQQLYQNSPSQLQITPPTRKPPKMFKDKDSLFHWICKFAPRKKVGMLLLCIVSAAVFMWVLYVGKGEDTQGSNMLGISINGTIRSQDFLPVSGDLHSNIVSDILVDMLPNLTVVNPPPQPIYFTGYTLPAGNPCEGFKLPPPPADPKRTGPRPCPVCYLPLEQALSLMPNAPSYSPIIKSLSYVHEENLTKSEFGGSEFGGYPSLNQRSDSYDIRESMKVHCGFIKGVKPGVHTGFDIDESDLLDMESCQGVVVASAVFGAFDLIRQPKNISEYAKQHACFYMFVDEETEAFLRNSSKLDSSKRVGLWRTVVVHNLPYTDPRRNGKIPKLLLHRIFPNARYSLWIDGKLELVVDPYLILERFLWRKNASFAISRHYRRFDVFVEAEANKAAGKYENSSIDFQIEFYKKEGLTPYSVAKLPITSDVPEGCVIIKEHIPITNLFTCLWYNEVDRFTSRDQISFSTVRDKIRSKTNWTFNMFLDCERRNFVVQGYHRDVLENWAAPPPPPLHLATTVGNQLLPNDTVKTTNSSTEIVGDTQTKKSPGRRGGEKKSRRHRKVGAGKDL</sequence>
<protein>
    <recommendedName>
        <fullName evidence="3">TOD1/MUCI70 glycosyltransferase-like domain-containing protein</fullName>
    </recommendedName>
</protein>
<keyword evidence="2" id="KW-0472">Membrane</keyword>
<evidence type="ECO:0000313" key="5">
    <source>
        <dbReference type="Proteomes" id="UP001454036"/>
    </source>
</evidence>
<feature type="region of interest" description="Disordered" evidence="1">
    <location>
        <begin position="539"/>
        <end position="581"/>
    </location>
</feature>
<keyword evidence="2" id="KW-1133">Transmembrane helix</keyword>
<reference evidence="4 5" key="1">
    <citation type="submission" date="2024-01" db="EMBL/GenBank/DDBJ databases">
        <title>The complete chloroplast genome sequence of Lithospermum erythrorhizon: insights into the phylogenetic relationship among Boraginaceae species and the maternal lineages of purple gromwells.</title>
        <authorList>
            <person name="Okada T."/>
            <person name="Watanabe K."/>
        </authorList>
    </citation>
    <scope>NUCLEOTIDE SEQUENCE [LARGE SCALE GENOMIC DNA]</scope>
</reference>
<dbReference type="PANTHER" id="PTHR12956:SF38">
    <property type="entry name" value="HEXOSYLTRANSFERASE MUCI70-RELATED"/>
    <property type="match status" value="1"/>
</dbReference>
<dbReference type="AlphaFoldDB" id="A0AAV3S337"/>
<feature type="transmembrane region" description="Helical" evidence="2">
    <location>
        <begin position="61"/>
        <end position="81"/>
    </location>
</feature>
<name>A0AAV3S337_LITER</name>
<dbReference type="Proteomes" id="UP001454036">
    <property type="component" value="Unassembled WGS sequence"/>
</dbReference>
<evidence type="ECO:0000259" key="3">
    <source>
        <dbReference type="Pfam" id="PF04765"/>
    </source>
</evidence>
<keyword evidence="2" id="KW-0812">Transmembrane</keyword>
<comment type="caution">
    <text evidence="4">The sequence shown here is derived from an EMBL/GenBank/DDBJ whole genome shotgun (WGS) entry which is preliminary data.</text>
</comment>
<feature type="compositionally biased region" description="Polar residues" evidence="1">
    <location>
        <begin position="539"/>
        <end position="558"/>
    </location>
</feature>
<accession>A0AAV3S337</accession>
<proteinExistence type="predicted"/>
<evidence type="ECO:0000256" key="1">
    <source>
        <dbReference type="SAM" id="MobiDB-lite"/>
    </source>
</evidence>
<dbReference type="InterPro" id="IPR048354">
    <property type="entry name" value="TOD1_MUCI70_glycTrfase_dom"/>
</dbReference>
<dbReference type="InterPro" id="IPR006852">
    <property type="entry name" value="TOD1_MUCI70"/>
</dbReference>
<feature type="domain" description="TOD1/MUCI70 glycosyltransferase-like" evidence="3">
    <location>
        <begin position="198"/>
        <end position="510"/>
    </location>
</feature>
<keyword evidence="5" id="KW-1185">Reference proteome</keyword>
<dbReference type="PANTHER" id="PTHR12956">
    <property type="entry name" value="ALKALINE CERAMIDASE-RELATED"/>
    <property type="match status" value="1"/>
</dbReference>
<dbReference type="EMBL" id="BAABME010014338">
    <property type="protein sequence ID" value="GAA0187082.1"/>
    <property type="molecule type" value="Genomic_DNA"/>
</dbReference>
<feature type="compositionally biased region" description="Basic residues" evidence="1">
    <location>
        <begin position="568"/>
        <end position="581"/>
    </location>
</feature>
<evidence type="ECO:0000313" key="4">
    <source>
        <dbReference type="EMBL" id="GAA0187082.1"/>
    </source>
</evidence>
<evidence type="ECO:0000256" key="2">
    <source>
        <dbReference type="SAM" id="Phobius"/>
    </source>
</evidence>
<organism evidence="4 5">
    <name type="scientific">Lithospermum erythrorhizon</name>
    <name type="common">Purple gromwell</name>
    <name type="synonym">Lithospermum officinale var. erythrorhizon</name>
    <dbReference type="NCBI Taxonomy" id="34254"/>
    <lineage>
        <taxon>Eukaryota</taxon>
        <taxon>Viridiplantae</taxon>
        <taxon>Streptophyta</taxon>
        <taxon>Embryophyta</taxon>
        <taxon>Tracheophyta</taxon>
        <taxon>Spermatophyta</taxon>
        <taxon>Magnoliopsida</taxon>
        <taxon>eudicotyledons</taxon>
        <taxon>Gunneridae</taxon>
        <taxon>Pentapetalae</taxon>
        <taxon>asterids</taxon>
        <taxon>lamiids</taxon>
        <taxon>Boraginales</taxon>
        <taxon>Boraginaceae</taxon>
        <taxon>Boraginoideae</taxon>
        <taxon>Lithospermeae</taxon>
        <taxon>Lithospermum</taxon>
    </lineage>
</organism>
<dbReference type="Pfam" id="PF04765">
    <property type="entry name" value="TOD1_MUCI70"/>
    <property type="match status" value="1"/>
</dbReference>
<gene>
    <name evidence="4" type="ORF">LIER_34370</name>
</gene>